<feature type="compositionally biased region" description="Basic and acidic residues" evidence="1">
    <location>
        <begin position="1"/>
        <end position="12"/>
    </location>
</feature>
<proteinExistence type="predicted"/>
<keyword evidence="3" id="KW-1185">Reference proteome</keyword>
<dbReference type="EnsemblPlants" id="PGSC0003DMT400087651">
    <property type="protein sequence ID" value="PGSC0003DMT400087651"/>
    <property type="gene ID" value="PGSC0003DMG400037222"/>
</dbReference>
<dbReference type="Proteomes" id="UP000011115">
    <property type="component" value="Unassembled WGS sequence"/>
</dbReference>
<feature type="region of interest" description="Disordered" evidence="1">
    <location>
        <begin position="1"/>
        <end position="22"/>
    </location>
</feature>
<protein>
    <submittedName>
        <fullName evidence="2">Uncharacterized protein</fullName>
    </submittedName>
</protein>
<evidence type="ECO:0000256" key="1">
    <source>
        <dbReference type="SAM" id="MobiDB-lite"/>
    </source>
</evidence>
<dbReference type="Gramene" id="PGSC0003DMT400087651">
    <property type="protein sequence ID" value="PGSC0003DMT400087651"/>
    <property type="gene ID" value="PGSC0003DMG400037222"/>
</dbReference>
<evidence type="ECO:0000313" key="3">
    <source>
        <dbReference type="Proteomes" id="UP000011115"/>
    </source>
</evidence>
<dbReference type="InParanoid" id="M1DE93"/>
<dbReference type="PaxDb" id="4113-PGSC0003DMT400087651"/>
<name>M1DE93_SOLTU</name>
<accession>M1DE93</accession>
<reference evidence="3" key="1">
    <citation type="journal article" date="2011" name="Nature">
        <title>Genome sequence and analysis of the tuber crop potato.</title>
        <authorList>
            <consortium name="The Potato Genome Sequencing Consortium"/>
        </authorList>
    </citation>
    <scope>NUCLEOTIDE SEQUENCE [LARGE SCALE GENOMIC DNA]</scope>
    <source>
        <strain evidence="3">cv. DM1-3 516 R44</strain>
    </source>
</reference>
<sequence>MREALKNKDQKAMKGAVGASPNSSVKQYYTTQWSRSFKCGRCQRGAEWRAADPVGESPKTPVSNVISPFDSRHLLSLESVKLGELKEVSEIRLPDWRPNGHHRLNIHSC</sequence>
<dbReference type="HOGENOM" id="CLU_2188610_0_0_1"/>
<dbReference type="AlphaFoldDB" id="M1DE93"/>
<organism evidence="2 3">
    <name type="scientific">Solanum tuberosum</name>
    <name type="common">Potato</name>
    <dbReference type="NCBI Taxonomy" id="4113"/>
    <lineage>
        <taxon>Eukaryota</taxon>
        <taxon>Viridiplantae</taxon>
        <taxon>Streptophyta</taxon>
        <taxon>Embryophyta</taxon>
        <taxon>Tracheophyta</taxon>
        <taxon>Spermatophyta</taxon>
        <taxon>Magnoliopsida</taxon>
        <taxon>eudicotyledons</taxon>
        <taxon>Gunneridae</taxon>
        <taxon>Pentapetalae</taxon>
        <taxon>asterids</taxon>
        <taxon>lamiids</taxon>
        <taxon>Solanales</taxon>
        <taxon>Solanaceae</taxon>
        <taxon>Solanoideae</taxon>
        <taxon>Solaneae</taxon>
        <taxon>Solanum</taxon>
    </lineage>
</organism>
<reference evidence="2" key="2">
    <citation type="submission" date="2015-06" db="UniProtKB">
        <authorList>
            <consortium name="EnsemblPlants"/>
        </authorList>
    </citation>
    <scope>IDENTIFICATION</scope>
    <source>
        <strain evidence="2">DM1-3 516 R44</strain>
    </source>
</reference>
<evidence type="ECO:0000313" key="2">
    <source>
        <dbReference type="EnsemblPlants" id="PGSC0003DMT400087651"/>
    </source>
</evidence>